<dbReference type="EMBL" id="FMSH01000468">
    <property type="protein sequence ID" value="SCU93441.1"/>
    <property type="molecule type" value="Genomic_DNA"/>
</dbReference>
<keyword evidence="3 5" id="KW-0732">Signal</keyword>
<dbReference type="InterPro" id="IPR008966">
    <property type="entry name" value="Adhesion_dom_sf"/>
</dbReference>
<dbReference type="PANTHER" id="PTHR33420">
    <property type="entry name" value="FIMBRIAL SUBUNIT ELFA-RELATED"/>
    <property type="match status" value="1"/>
</dbReference>
<evidence type="ECO:0000256" key="1">
    <source>
        <dbReference type="ARBA" id="ARBA00004561"/>
    </source>
</evidence>
<accession>A0A1K0INT7</accession>
<feature type="signal peptide" evidence="5">
    <location>
        <begin position="1"/>
        <end position="24"/>
    </location>
</feature>
<dbReference type="InterPro" id="IPR050263">
    <property type="entry name" value="Bact_Fimbrial_Adh_Pro"/>
</dbReference>
<gene>
    <name evidence="6" type="primary">F17a-A</name>
    <name evidence="6" type="ORF">CNECB9_520004</name>
</gene>
<dbReference type="GO" id="GO:0043709">
    <property type="term" value="P:cell adhesion involved in single-species biofilm formation"/>
    <property type="evidence" value="ECO:0007669"/>
    <property type="project" value="TreeGrafter"/>
</dbReference>
<dbReference type="Pfam" id="PF16970">
    <property type="entry name" value="FimA"/>
    <property type="match status" value="1"/>
</dbReference>
<evidence type="ECO:0000313" key="6">
    <source>
        <dbReference type="EMBL" id="SCU93441.1"/>
    </source>
</evidence>
<feature type="chain" id="PRO_5012362871" evidence="5">
    <location>
        <begin position="25"/>
        <end position="178"/>
    </location>
</feature>
<proteinExistence type="inferred from homology"/>
<evidence type="ECO:0000256" key="4">
    <source>
        <dbReference type="ARBA" id="ARBA00023263"/>
    </source>
</evidence>
<dbReference type="SUPFAM" id="SSF49401">
    <property type="entry name" value="Bacterial adhesins"/>
    <property type="match status" value="1"/>
</dbReference>
<organism evidence="6">
    <name type="scientific">Cupriavidus necator</name>
    <name type="common">Alcaligenes eutrophus</name>
    <name type="synonym">Ralstonia eutropha</name>
    <dbReference type="NCBI Taxonomy" id="106590"/>
    <lineage>
        <taxon>Bacteria</taxon>
        <taxon>Pseudomonadati</taxon>
        <taxon>Pseudomonadota</taxon>
        <taxon>Betaproteobacteria</taxon>
        <taxon>Burkholderiales</taxon>
        <taxon>Burkholderiaceae</taxon>
        <taxon>Cupriavidus</taxon>
    </lineage>
</organism>
<dbReference type="AlphaFoldDB" id="A0A1K0INT7"/>
<comment type="subcellular location">
    <subcellularLocation>
        <location evidence="1">Fimbrium</location>
    </subcellularLocation>
</comment>
<comment type="similarity">
    <text evidence="2">Belongs to the fimbrial protein family.</text>
</comment>
<dbReference type="GO" id="GO:0009289">
    <property type="term" value="C:pilus"/>
    <property type="evidence" value="ECO:0007669"/>
    <property type="project" value="UniProtKB-SubCell"/>
</dbReference>
<dbReference type="InterPro" id="IPR036937">
    <property type="entry name" value="Adhesion_dom_fimbrial_sf"/>
</dbReference>
<sequence length="178" mass="17646">MTHTKLLAALIVAGTAMGAQFAHAADGTITFNGQITAQTCTINGGNSSFAVTLPTVSASTLAASGATAGQTPFQIALTNCTPNGSVHTFFEAGPTTDTATGNLILDAGGASNVQIRLLNGGSANSPIKAGFADASQGSNVVAITNGSATLPYYAQYYATGVATAGTANSSVLYSIAYQ</sequence>
<evidence type="ECO:0000256" key="2">
    <source>
        <dbReference type="ARBA" id="ARBA00006671"/>
    </source>
</evidence>
<evidence type="ECO:0000256" key="3">
    <source>
        <dbReference type="ARBA" id="ARBA00022729"/>
    </source>
</evidence>
<keyword evidence="4" id="KW-0281">Fimbrium</keyword>
<reference evidence="6" key="1">
    <citation type="submission" date="2016-09" db="EMBL/GenBank/DDBJ databases">
        <authorList>
            <person name="Capua I."/>
            <person name="De Benedictis P."/>
            <person name="Joannis T."/>
            <person name="Lombin L.H."/>
            <person name="Cattoli G."/>
        </authorList>
    </citation>
    <scope>NUCLEOTIDE SEQUENCE</scope>
    <source>
        <strain evidence="6">B9</strain>
    </source>
</reference>
<name>A0A1K0INT7_CUPNE</name>
<dbReference type="Gene3D" id="2.60.40.1090">
    <property type="entry name" value="Fimbrial-type adhesion domain"/>
    <property type="match status" value="1"/>
</dbReference>
<protein>
    <submittedName>
        <fullName evidence="6">F17 fimbrial protein</fullName>
    </submittedName>
</protein>
<dbReference type="PANTHER" id="PTHR33420:SF3">
    <property type="entry name" value="FIMBRIAL SUBUNIT ELFA"/>
    <property type="match status" value="1"/>
</dbReference>
<dbReference type="InterPro" id="IPR039458">
    <property type="entry name" value="FimA-like"/>
</dbReference>
<dbReference type="RefSeq" id="WP_340529341.1">
    <property type="nucleotide sequence ID" value="NZ_FMSH01000468.1"/>
</dbReference>
<evidence type="ECO:0000256" key="5">
    <source>
        <dbReference type="SAM" id="SignalP"/>
    </source>
</evidence>